<dbReference type="Gene3D" id="2.30.330.10">
    <property type="entry name" value="SpoA-like"/>
    <property type="match status" value="1"/>
</dbReference>
<dbReference type="PIRSF" id="PIRSF002888">
    <property type="entry name" value="FliM"/>
    <property type="match status" value="1"/>
</dbReference>
<dbReference type="GO" id="GO:0050918">
    <property type="term" value="P:positive chemotaxis"/>
    <property type="evidence" value="ECO:0007669"/>
    <property type="project" value="TreeGrafter"/>
</dbReference>
<keyword evidence="6" id="KW-0145">Chemotaxis</keyword>
<dbReference type="PANTHER" id="PTHR30034:SF6">
    <property type="entry name" value="YOP PROTEINS TRANSLOCATION PROTEIN Q"/>
    <property type="match status" value="1"/>
</dbReference>
<evidence type="ECO:0000256" key="8">
    <source>
        <dbReference type="ARBA" id="ARBA00023136"/>
    </source>
</evidence>
<dbReference type="GO" id="GO:0003774">
    <property type="term" value="F:cytoskeletal motor activity"/>
    <property type="evidence" value="ECO:0007669"/>
    <property type="project" value="InterPro"/>
</dbReference>
<accession>A0A644WNQ7</accession>
<dbReference type="InterPro" id="IPR001543">
    <property type="entry name" value="FliN-like_C"/>
</dbReference>
<dbReference type="SUPFAM" id="SSF101801">
    <property type="entry name" value="Surface presentation of antigens (SPOA)"/>
    <property type="match status" value="1"/>
</dbReference>
<dbReference type="GO" id="GO:0005886">
    <property type="term" value="C:plasma membrane"/>
    <property type="evidence" value="ECO:0007669"/>
    <property type="project" value="UniProtKB-SubCell"/>
</dbReference>
<keyword evidence="8" id="KW-0472">Membrane</keyword>
<reference evidence="11" key="1">
    <citation type="submission" date="2019-08" db="EMBL/GenBank/DDBJ databases">
        <authorList>
            <person name="Kucharzyk K."/>
            <person name="Murdoch R.W."/>
            <person name="Higgins S."/>
            <person name="Loffler F."/>
        </authorList>
    </citation>
    <scope>NUCLEOTIDE SEQUENCE</scope>
</reference>
<dbReference type="Pfam" id="PF01052">
    <property type="entry name" value="FliMN_C"/>
    <property type="match status" value="1"/>
</dbReference>
<feature type="domain" description="Flagellar motor switch protein FliN-like C-terminal" evidence="10">
    <location>
        <begin position="254"/>
        <end position="324"/>
    </location>
</feature>
<gene>
    <name evidence="11" type="primary">fliM_8</name>
    <name evidence="11" type="ORF">SDC9_51555</name>
</gene>
<name>A0A644WNQ7_9ZZZZ</name>
<dbReference type="PANTHER" id="PTHR30034">
    <property type="entry name" value="FLAGELLAR MOTOR SWITCH PROTEIN FLIM"/>
    <property type="match status" value="1"/>
</dbReference>
<evidence type="ECO:0000256" key="4">
    <source>
        <dbReference type="ARBA" id="ARBA00021898"/>
    </source>
</evidence>
<evidence type="ECO:0000256" key="3">
    <source>
        <dbReference type="ARBA" id="ARBA00011049"/>
    </source>
</evidence>
<dbReference type="CDD" id="cd17908">
    <property type="entry name" value="FliM"/>
    <property type="match status" value="1"/>
</dbReference>
<keyword evidence="7" id="KW-0283">Flagellar rotation</keyword>
<sequence length="340" mass="38321">MVTPDVLSQSEIDSLLEALSSGSVDVDAMRKEDEKKIKLYDFRRPDKFSKDQLRAIQMIHESFTRQLTTTMSTMVRSMVSAEIASVDQFAYDEFVRSLVQPTVIGILEMYPFSGNALIEINPNLVFAIIDRMLGGKGEFSGKVRELTDIERTVVERVIMRMLELLEESWSTVVDVRFRYENLESNPFFVQICPGTDMVLLVILKLKVGDVEGMVSICIPYFLMEPIMDKLSSQQWFASTGRKSDEGSRDYILKHMQNVRVPLALELGHTVLNVADVMQLRTGDVIKLDETLKDPLSVRIGNLVKFRAVPGSVNGRYAAEISEIIPGEDELPEREGGAVND</sequence>
<evidence type="ECO:0000256" key="9">
    <source>
        <dbReference type="ARBA" id="ARBA00023143"/>
    </source>
</evidence>
<keyword evidence="9" id="KW-0975">Bacterial flagellum</keyword>
<evidence type="ECO:0000259" key="10">
    <source>
        <dbReference type="Pfam" id="PF01052"/>
    </source>
</evidence>
<dbReference type="AlphaFoldDB" id="A0A644WNQ7"/>
<comment type="caution">
    <text evidence="11">The sequence shown here is derived from an EMBL/GenBank/DDBJ whole genome shotgun (WGS) entry which is preliminary data.</text>
</comment>
<keyword evidence="11" id="KW-0282">Flagellum</keyword>
<keyword evidence="5" id="KW-1003">Cell membrane</keyword>
<dbReference type="InterPro" id="IPR001689">
    <property type="entry name" value="Flag_FliM"/>
</dbReference>
<dbReference type="NCBIfam" id="TIGR01397">
    <property type="entry name" value="fliM_switch"/>
    <property type="match status" value="1"/>
</dbReference>
<evidence type="ECO:0000313" key="11">
    <source>
        <dbReference type="EMBL" id="MPM05267.1"/>
    </source>
</evidence>
<organism evidence="11">
    <name type="scientific">bioreactor metagenome</name>
    <dbReference type="NCBI Taxonomy" id="1076179"/>
    <lineage>
        <taxon>unclassified sequences</taxon>
        <taxon>metagenomes</taxon>
        <taxon>ecological metagenomes</taxon>
    </lineage>
</organism>
<dbReference type="Gene3D" id="3.40.1550.10">
    <property type="entry name" value="CheC-like"/>
    <property type="match status" value="1"/>
</dbReference>
<dbReference type="InterPro" id="IPR028976">
    <property type="entry name" value="CheC-like_sf"/>
</dbReference>
<evidence type="ECO:0000256" key="5">
    <source>
        <dbReference type="ARBA" id="ARBA00022475"/>
    </source>
</evidence>
<dbReference type="PRINTS" id="PR00955">
    <property type="entry name" value="FLGMOTORFLIM"/>
</dbReference>
<dbReference type="InterPro" id="IPR036429">
    <property type="entry name" value="SpoA-like_sf"/>
</dbReference>
<comment type="similarity">
    <text evidence="3">Belongs to the FliM family.</text>
</comment>
<dbReference type="GO" id="GO:0009425">
    <property type="term" value="C:bacterial-type flagellum basal body"/>
    <property type="evidence" value="ECO:0007669"/>
    <property type="project" value="UniProtKB-SubCell"/>
</dbReference>
<evidence type="ECO:0000256" key="1">
    <source>
        <dbReference type="ARBA" id="ARBA00004117"/>
    </source>
</evidence>
<keyword evidence="11" id="KW-0969">Cilium</keyword>
<dbReference type="EMBL" id="VSSQ01001116">
    <property type="protein sequence ID" value="MPM05267.1"/>
    <property type="molecule type" value="Genomic_DNA"/>
</dbReference>
<evidence type="ECO:0000256" key="6">
    <source>
        <dbReference type="ARBA" id="ARBA00022500"/>
    </source>
</evidence>
<dbReference type="GO" id="GO:0071978">
    <property type="term" value="P:bacterial-type flagellum-dependent swarming motility"/>
    <property type="evidence" value="ECO:0007669"/>
    <property type="project" value="TreeGrafter"/>
</dbReference>
<keyword evidence="11" id="KW-0966">Cell projection</keyword>
<evidence type="ECO:0000256" key="2">
    <source>
        <dbReference type="ARBA" id="ARBA00004202"/>
    </source>
</evidence>
<dbReference type="Pfam" id="PF02154">
    <property type="entry name" value="FliM"/>
    <property type="match status" value="1"/>
</dbReference>
<evidence type="ECO:0000256" key="7">
    <source>
        <dbReference type="ARBA" id="ARBA00022779"/>
    </source>
</evidence>
<comment type="subcellular location">
    <subcellularLocation>
        <location evidence="1">Bacterial flagellum basal body</location>
    </subcellularLocation>
    <subcellularLocation>
        <location evidence="2">Cell membrane</location>
        <topology evidence="2">Peripheral membrane protein</topology>
    </subcellularLocation>
</comment>
<proteinExistence type="inferred from homology"/>
<protein>
    <recommendedName>
        <fullName evidence="4">Flagellar motor switch protein FliM</fullName>
    </recommendedName>
</protein>
<dbReference type="SUPFAM" id="SSF103039">
    <property type="entry name" value="CheC-like"/>
    <property type="match status" value="1"/>
</dbReference>